<dbReference type="OrthoDB" id="5380791at2"/>
<dbReference type="PANTHER" id="PTHR43820">
    <property type="entry name" value="HIGH-AFFINITY BRANCHED-CHAIN AMINO ACID TRANSPORT ATP-BINDING PROTEIN LIVF"/>
    <property type="match status" value="1"/>
</dbReference>
<dbReference type="GO" id="GO:0015658">
    <property type="term" value="F:branched-chain amino acid transmembrane transporter activity"/>
    <property type="evidence" value="ECO:0007669"/>
    <property type="project" value="TreeGrafter"/>
</dbReference>
<evidence type="ECO:0000256" key="1">
    <source>
        <dbReference type="ARBA" id="ARBA00005417"/>
    </source>
</evidence>
<protein>
    <submittedName>
        <fullName evidence="7">ABC transporter related protein</fullName>
    </submittedName>
</protein>
<dbReference type="EMBL" id="CP002299">
    <property type="protein sequence ID" value="ADP83848.1"/>
    <property type="molecule type" value="Genomic_DNA"/>
</dbReference>
<evidence type="ECO:0000256" key="4">
    <source>
        <dbReference type="ARBA" id="ARBA00022840"/>
    </source>
</evidence>
<evidence type="ECO:0000256" key="3">
    <source>
        <dbReference type="ARBA" id="ARBA00022741"/>
    </source>
</evidence>
<dbReference type="GO" id="GO:0016887">
    <property type="term" value="F:ATP hydrolysis activity"/>
    <property type="evidence" value="ECO:0007669"/>
    <property type="project" value="InterPro"/>
</dbReference>
<comment type="similarity">
    <text evidence="1">Belongs to the ABC transporter superfamily.</text>
</comment>
<keyword evidence="4" id="KW-0067">ATP-binding</keyword>
<dbReference type="STRING" id="298654.FraEuI1c_5864"/>
<organism evidence="7 8">
    <name type="scientific">Pseudofrankia inefficax (strain DSM 45817 / CECT 9037 / DDB 130130 / EuI1c)</name>
    <name type="common">Frankia inefficax</name>
    <dbReference type="NCBI Taxonomy" id="298654"/>
    <lineage>
        <taxon>Bacteria</taxon>
        <taxon>Bacillati</taxon>
        <taxon>Actinomycetota</taxon>
        <taxon>Actinomycetes</taxon>
        <taxon>Frankiales</taxon>
        <taxon>Frankiaceae</taxon>
        <taxon>Pseudofrankia</taxon>
    </lineage>
</organism>
<dbReference type="AlphaFoldDB" id="E3IX76"/>
<keyword evidence="3" id="KW-0547">Nucleotide-binding</keyword>
<evidence type="ECO:0000313" key="7">
    <source>
        <dbReference type="EMBL" id="ADP83848.1"/>
    </source>
</evidence>
<evidence type="ECO:0000313" key="8">
    <source>
        <dbReference type="Proteomes" id="UP000002484"/>
    </source>
</evidence>
<dbReference type="InParanoid" id="E3IX76"/>
<keyword evidence="8" id="KW-1185">Reference proteome</keyword>
<dbReference type="HOGENOM" id="CLU_000604_1_2_11"/>
<dbReference type="SUPFAM" id="SSF52540">
    <property type="entry name" value="P-loop containing nucleoside triphosphate hydrolases"/>
    <property type="match status" value="1"/>
</dbReference>
<feature type="domain" description="ABC transporter" evidence="6">
    <location>
        <begin position="44"/>
        <end position="262"/>
    </location>
</feature>
<dbReference type="SMART" id="SM00382">
    <property type="entry name" value="AAA"/>
    <property type="match status" value="1"/>
</dbReference>
<dbReference type="InterPro" id="IPR027417">
    <property type="entry name" value="P-loop_NTPase"/>
</dbReference>
<dbReference type="GO" id="GO:0015807">
    <property type="term" value="P:L-amino acid transport"/>
    <property type="evidence" value="ECO:0007669"/>
    <property type="project" value="TreeGrafter"/>
</dbReference>
<dbReference type="GO" id="GO:0005524">
    <property type="term" value="F:ATP binding"/>
    <property type="evidence" value="ECO:0007669"/>
    <property type="project" value="UniProtKB-KW"/>
</dbReference>
<dbReference type="Pfam" id="PF00005">
    <property type="entry name" value="ABC_tran"/>
    <property type="match status" value="1"/>
</dbReference>
<evidence type="ECO:0000256" key="5">
    <source>
        <dbReference type="ARBA" id="ARBA00022970"/>
    </source>
</evidence>
<evidence type="ECO:0000256" key="2">
    <source>
        <dbReference type="ARBA" id="ARBA00022448"/>
    </source>
</evidence>
<dbReference type="KEGG" id="fri:FraEuI1c_5864"/>
<dbReference type="PANTHER" id="PTHR43820:SF4">
    <property type="entry name" value="HIGH-AFFINITY BRANCHED-CHAIN AMINO ACID TRANSPORT ATP-BINDING PROTEIN LIVF"/>
    <property type="match status" value="1"/>
</dbReference>
<dbReference type="InterPro" id="IPR003593">
    <property type="entry name" value="AAA+_ATPase"/>
</dbReference>
<dbReference type="Proteomes" id="UP000002484">
    <property type="component" value="Chromosome"/>
</dbReference>
<gene>
    <name evidence="7" type="ordered locus">FraEuI1c_5864</name>
</gene>
<dbReference type="RefSeq" id="WP_013426966.1">
    <property type="nucleotide sequence ID" value="NC_014666.1"/>
</dbReference>
<dbReference type="PROSITE" id="PS50893">
    <property type="entry name" value="ABC_TRANSPORTER_2"/>
    <property type="match status" value="1"/>
</dbReference>
<evidence type="ECO:0000259" key="6">
    <source>
        <dbReference type="PROSITE" id="PS50893"/>
    </source>
</evidence>
<keyword evidence="2" id="KW-0813">Transport</keyword>
<proteinExistence type="inferred from homology"/>
<dbReference type="eggNOG" id="COG0410">
    <property type="taxonomic scope" value="Bacteria"/>
</dbReference>
<dbReference type="InterPro" id="IPR017871">
    <property type="entry name" value="ABC_transporter-like_CS"/>
</dbReference>
<dbReference type="Gene3D" id="3.40.50.300">
    <property type="entry name" value="P-loop containing nucleotide triphosphate hydrolases"/>
    <property type="match status" value="1"/>
</dbReference>
<accession>E3IX76</accession>
<dbReference type="PROSITE" id="PS00211">
    <property type="entry name" value="ABC_TRANSPORTER_1"/>
    <property type="match status" value="1"/>
</dbReference>
<keyword evidence="5" id="KW-0029">Amino-acid transport</keyword>
<name>E3IX76_PSEI1</name>
<sequence>MSTPPPRAPLDNADAIAAGSSAAALAAAVGGRVPHAPAPGGIELRLTGARAGYGAVEVLHGLDLVVPAGKVTALLGVNGAGKSTTLRVLAGLVPLRSGTLAWRGDVITKLSALDRARRGLLLVPDERAVFASLSVRDNLLVVAEATGNPNGITPALDAFPKLRDRLPQRAGSMSGGERRMLALARALLARPTVLMVDELSLGLSPKVAAELFEWLATIAAAGTTVILADQYTDAALAMADIAYVLHRGERSFVGDPAELANA</sequence>
<dbReference type="InterPro" id="IPR003439">
    <property type="entry name" value="ABC_transporter-like_ATP-bd"/>
</dbReference>
<dbReference type="InterPro" id="IPR052156">
    <property type="entry name" value="BCAA_Transport_ATP-bd_LivF"/>
</dbReference>
<reference evidence="7 8" key="1">
    <citation type="submission" date="2010-10" db="EMBL/GenBank/DDBJ databases">
        <title>Complete sequence of Frankia sp. EuI1c.</title>
        <authorList>
            <consortium name="US DOE Joint Genome Institute"/>
            <person name="Lucas S."/>
            <person name="Copeland A."/>
            <person name="Lapidus A."/>
            <person name="Cheng J.-F."/>
            <person name="Bruce D."/>
            <person name="Goodwin L."/>
            <person name="Pitluck S."/>
            <person name="Chertkov O."/>
            <person name="Detter J.C."/>
            <person name="Han C."/>
            <person name="Tapia R."/>
            <person name="Land M."/>
            <person name="Hauser L."/>
            <person name="Jeffries C."/>
            <person name="Kyrpides N."/>
            <person name="Ivanova N."/>
            <person name="Mikhailova N."/>
            <person name="Beauchemin N."/>
            <person name="Sen A."/>
            <person name="Sur S.A."/>
            <person name="Gtari M."/>
            <person name="Wall L."/>
            <person name="Tisa L."/>
            <person name="Woyke T."/>
        </authorList>
    </citation>
    <scope>NUCLEOTIDE SEQUENCE [LARGE SCALE GENOMIC DNA]</scope>
    <source>
        <strain evidence="8">DSM 45817 / CECT 9037 / EuI1c</strain>
    </source>
</reference>